<dbReference type="PANTHER" id="PTHR30472">
    <property type="entry name" value="FERRIC ENTEROBACTIN TRANSPORT SYSTEM PERMEASE PROTEIN"/>
    <property type="match status" value="1"/>
</dbReference>
<protein>
    <submittedName>
        <fullName evidence="9">Transport system permease protein</fullName>
    </submittedName>
</protein>
<dbReference type="HOGENOM" id="CLU_013016_1_1_11"/>
<feature type="transmembrane region" description="Helical" evidence="8">
    <location>
        <begin position="261"/>
        <end position="287"/>
    </location>
</feature>
<dbReference type="Gene3D" id="1.10.3470.10">
    <property type="entry name" value="ABC transporter involved in vitamin B12 uptake, BtuC"/>
    <property type="match status" value="1"/>
</dbReference>
<keyword evidence="4" id="KW-1003">Cell membrane</keyword>
<dbReference type="OrthoDB" id="4455417at2"/>
<feature type="transmembrane region" description="Helical" evidence="8">
    <location>
        <begin position="299"/>
        <end position="316"/>
    </location>
</feature>
<reference evidence="9 10" key="1">
    <citation type="journal article" date="2009" name="Stand. Genomic Sci.">
        <title>Complete genome sequence of Jonesia denitrificans type strain (Prevot 55134).</title>
        <authorList>
            <person name="Pukall R."/>
            <person name="Gehrich-Schroter G."/>
            <person name="Lapidus A."/>
            <person name="Nolan M."/>
            <person name="Glavina Del Rio T."/>
            <person name="Lucas S."/>
            <person name="Chen F."/>
            <person name="Tice H."/>
            <person name="Pitluck S."/>
            <person name="Cheng J.F."/>
            <person name="Copeland A."/>
            <person name="Saunders E."/>
            <person name="Brettin T."/>
            <person name="Detter J.C."/>
            <person name="Bruce D."/>
            <person name="Goodwin L."/>
            <person name="Pati A."/>
            <person name="Ivanova N."/>
            <person name="Mavromatis K."/>
            <person name="Ovchinnikova G."/>
            <person name="Chen A."/>
            <person name="Palaniappan K."/>
            <person name="Land M."/>
            <person name="Hauser L."/>
            <person name="Chang Y.J."/>
            <person name="Jeffries C.D."/>
            <person name="Chain P."/>
            <person name="Goker M."/>
            <person name="Bristow J."/>
            <person name="Eisen J.A."/>
            <person name="Markowitz V."/>
            <person name="Hugenholtz P."/>
            <person name="Kyrpides N.C."/>
            <person name="Klenk H.P."/>
            <person name="Han C."/>
        </authorList>
    </citation>
    <scope>NUCLEOTIDE SEQUENCE [LARGE SCALE GENOMIC DNA]</scope>
    <source>
        <strain evidence="10">ATCC 14870 / DSM 20603 / BCRC 15368 / CIP 55.134 / JCM 11481 / NBRC 15587 / NCTC 10816 / Prevot 55134</strain>
    </source>
</reference>
<name>C7R032_JONDD</name>
<keyword evidence="5 8" id="KW-0812">Transmembrane</keyword>
<gene>
    <name evidence="9" type="ordered locus">Jden_0426</name>
</gene>
<evidence type="ECO:0000256" key="7">
    <source>
        <dbReference type="ARBA" id="ARBA00023136"/>
    </source>
</evidence>
<feature type="transmembrane region" description="Helical" evidence="8">
    <location>
        <begin position="322"/>
        <end position="347"/>
    </location>
</feature>
<dbReference type="SUPFAM" id="SSF81345">
    <property type="entry name" value="ABC transporter involved in vitamin B12 uptake, BtuC"/>
    <property type="match status" value="1"/>
</dbReference>
<dbReference type="InterPro" id="IPR037294">
    <property type="entry name" value="ABC_BtuC-like"/>
</dbReference>
<dbReference type="AlphaFoldDB" id="C7R032"/>
<evidence type="ECO:0000256" key="1">
    <source>
        <dbReference type="ARBA" id="ARBA00004651"/>
    </source>
</evidence>
<dbReference type="Proteomes" id="UP000000628">
    <property type="component" value="Chromosome"/>
</dbReference>
<dbReference type="EMBL" id="CP001706">
    <property type="protein sequence ID" value="ACV08091.1"/>
    <property type="molecule type" value="Genomic_DNA"/>
</dbReference>
<feature type="transmembrane region" description="Helical" evidence="8">
    <location>
        <begin position="58"/>
        <end position="80"/>
    </location>
</feature>
<evidence type="ECO:0000313" key="9">
    <source>
        <dbReference type="EMBL" id="ACV08091.1"/>
    </source>
</evidence>
<proteinExistence type="inferred from homology"/>
<keyword evidence="10" id="KW-1185">Reference proteome</keyword>
<dbReference type="GO" id="GO:0022857">
    <property type="term" value="F:transmembrane transporter activity"/>
    <property type="evidence" value="ECO:0007669"/>
    <property type="project" value="InterPro"/>
</dbReference>
<dbReference type="Pfam" id="PF01032">
    <property type="entry name" value="FecCD"/>
    <property type="match status" value="1"/>
</dbReference>
<dbReference type="KEGG" id="jde:Jden_0426"/>
<dbReference type="InterPro" id="IPR000522">
    <property type="entry name" value="ABC_transptr_permease_BtuC"/>
</dbReference>
<organism evidence="9 10">
    <name type="scientific">Jonesia denitrificans (strain ATCC 14870 / DSM 20603 / BCRC 15368 / CIP 55.134 / JCM 11481 / NBRC 15587 / NCTC 10816 / Prevot 55134)</name>
    <name type="common">Listeria denitrificans</name>
    <dbReference type="NCBI Taxonomy" id="471856"/>
    <lineage>
        <taxon>Bacteria</taxon>
        <taxon>Bacillati</taxon>
        <taxon>Actinomycetota</taxon>
        <taxon>Actinomycetes</taxon>
        <taxon>Micrococcales</taxon>
        <taxon>Jonesiaceae</taxon>
        <taxon>Jonesia</taxon>
    </lineage>
</organism>
<feature type="transmembrane region" description="Helical" evidence="8">
    <location>
        <begin position="171"/>
        <end position="190"/>
    </location>
</feature>
<evidence type="ECO:0000256" key="2">
    <source>
        <dbReference type="ARBA" id="ARBA00007935"/>
    </source>
</evidence>
<evidence type="ECO:0000313" key="10">
    <source>
        <dbReference type="Proteomes" id="UP000000628"/>
    </source>
</evidence>
<feature type="transmembrane region" description="Helical" evidence="8">
    <location>
        <begin position="32"/>
        <end position="52"/>
    </location>
</feature>
<dbReference type="GO" id="GO:0005886">
    <property type="term" value="C:plasma membrane"/>
    <property type="evidence" value="ECO:0007669"/>
    <property type="project" value="UniProtKB-SubCell"/>
</dbReference>
<evidence type="ECO:0000256" key="3">
    <source>
        <dbReference type="ARBA" id="ARBA00022448"/>
    </source>
</evidence>
<feature type="transmembrane region" description="Helical" evidence="8">
    <location>
        <begin position="87"/>
        <end position="105"/>
    </location>
</feature>
<feature type="transmembrane region" description="Helical" evidence="8">
    <location>
        <begin position="202"/>
        <end position="228"/>
    </location>
</feature>
<comment type="similarity">
    <text evidence="2">Belongs to the binding-protein-dependent transport system permease family. FecCD subfamily.</text>
</comment>
<dbReference type="CDD" id="cd06550">
    <property type="entry name" value="TM_ABC_iron-siderophores_like"/>
    <property type="match status" value="1"/>
</dbReference>
<dbReference type="STRING" id="471856.Jden_0426"/>
<evidence type="ECO:0000256" key="6">
    <source>
        <dbReference type="ARBA" id="ARBA00022989"/>
    </source>
</evidence>
<dbReference type="GO" id="GO:0033214">
    <property type="term" value="P:siderophore-iron import into cell"/>
    <property type="evidence" value="ECO:0007669"/>
    <property type="project" value="TreeGrafter"/>
</dbReference>
<evidence type="ECO:0000256" key="5">
    <source>
        <dbReference type="ARBA" id="ARBA00022692"/>
    </source>
</evidence>
<keyword evidence="7 8" id="KW-0472">Membrane</keyword>
<accession>C7R032</accession>
<dbReference type="PANTHER" id="PTHR30472:SF24">
    <property type="entry name" value="FERRIC ENTEROBACTIN TRANSPORT SYSTEM PERMEASE PROTEIN FEPG"/>
    <property type="match status" value="1"/>
</dbReference>
<sequence>MIAPTTKPRTWHTEATSTSVIRHSAMLLHRRLTVVTLTTVILLVAVATITMMTGRYPLAPADILAVLTGGGNQLDSYILFGVRLPRLAITMLAGVALGLSGALLQSLLGNPLASPDLLGISGGAAVAAIIVTLGVGATGLAVTAAALMGATVVAVLILAAARHGQGTGHRLVLTGVGFAFLASAIIGFMIKRAQINEAQSALFWTVGSVANSTWTSVLIVALTVAIALPGVVYASRVLPILQLGSATANGLGLADVRARRVVVATAVILAAGAVSVVGPISFVALCAPAIARRTVGRGSNALTVSALGGALMLVVSDAAAQHLFAGAVPTGVITGVIGAPYLLWLLATPTKGTAL</sequence>
<keyword evidence="6 8" id="KW-1133">Transmembrane helix</keyword>
<comment type="subcellular location">
    <subcellularLocation>
        <location evidence="1">Cell membrane</location>
        <topology evidence="1">Multi-pass membrane protein</topology>
    </subcellularLocation>
</comment>
<feature type="transmembrane region" description="Helical" evidence="8">
    <location>
        <begin position="117"/>
        <end position="135"/>
    </location>
</feature>
<dbReference type="eggNOG" id="COG0609">
    <property type="taxonomic scope" value="Bacteria"/>
</dbReference>
<dbReference type="RefSeq" id="WP_015770720.1">
    <property type="nucleotide sequence ID" value="NC_013174.1"/>
</dbReference>
<keyword evidence="3" id="KW-0813">Transport</keyword>
<evidence type="ECO:0000256" key="8">
    <source>
        <dbReference type="SAM" id="Phobius"/>
    </source>
</evidence>
<evidence type="ECO:0000256" key="4">
    <source>
        <dbReference type="ARBA" id="ARBA00022475"/>
    </source>
</evidence>